<evidence type="ECO:0000256" key="1">
    <source>
        <dbReference type="SAM" id="MobiDB-lite"/>
    </source>
</evidence>
<organism evidence="2 3">
    <name type="scientific">Hondaea fermentalgiana</name>
    <dbReference type="NCBI Taxonomy" id="2315210"/>
    <lineage>
        <taxon>Eukaryota</taxon>
        <taxon>Sar</taxon>
        <taxon>Stramenopiles</taxon>
        <taxon>Bigyra</taxon>
        <taxon>Labyrinthulomycetes</taxon>
        <taxon>Thraustochytrida</taxon>
        <taxon>Thraustochytriidae</taxon>
        <taxon>Hondaea</taxon>
    </lineage>
</organism>
<keyword evidence="3" id="KW-1185">Reference proteome</keyword>
<feature type="region of interest" description="Disordered" evidence="1">
    <location>
        <begin position="28"/>
        <end position="52"/>
    </location>
</feature>
<feature type="compositionally biased region" description="Polar residues" evidence="1">
    <location>
        <begin position="34"/>
        <end position="48"/>
    </location>
</feature>
<evidence type="ECO:0000313" key="3">
    <source>
        <dbReference type="Proteomes" id="UP000241890"/>
    </source>
</evidence>
<evidence type="ECO:0000313" key="2">
    <source>
        <dbReference type="EMBL" id="GBG35210.1"/>
    </source>
</evidence>
<feature type="non-terminal residue" evidence="2">
    <location>
        <position position="406"/>
    </location>
</feature>
<sequence length="406" mass="45182">MEDAALADKYDATRVRVTQLIEQDASDFFGDQPLPSSGAVSSQYSSRSRGGLAPQSGVQARLDLLPVDVLAWQDFEDEVGWNSFGQEAGFGDVPVSPVSFMTLNLVNHDLSESDAFDHLKFGFTVPALQFVIGERAATSPNSWTPLEVASAVEASSVGHRVDMAWTQKVGDRNERNRVGILVPNNPYRARFLVHEHKSPVKFPYGLTQRDLTQVARDYRRGLGTSLDEAKATVNGVWELACEDLTEYWELGGSFANRESSIRFRYPIIQIYVYMLRSFCKYGVLSTTDKTWFFKLEADNILYVSRMFRADADGHESVRYAYACMLHHSATSSARLSLDEVHLRAICQTNIRIGSREWTRIYESFGYGGGGSGATSSTRNRGTALPGNMSNVASIENQEALRQLLPL</sequence>
<name>A0A2R5GWK5_9STRA</name>
<dbReference type="OrthoDB" id="2440371at2759"/>
<accession>A0A2R5GWK5</accession>
<dbReference type="InParanoid" id="A0A2R5GWK5"/>
<dbReference type="AlphaFoldDB" id="A0A2R5GWK5"/>
<dbReference type="EMBL" id="BEYU01000425">
    <property type="protein sequence ID" value="GBG35210.1"/>
    <property type="molecule type" value="Genomic_DNA"/>
</dbReference>
<comment type="caution">
    <text evidence="2">The sequence shown here is derived from an EMBL/GenBank/DDBJ whole genome shotgun (WGS) entry which is preliminary data.</text>
</comment>
<proteinExistence type="predicted"/>
<protein>
    <submittedName>
        <fullName evidence="2">Uncharacterized protein</fullName>
    </submittedName>
</protein>
<dbReference type="Proteomes" id="UP000241890">
    <property type="component" value="Unassembled WGS sequence"/>
</dbReference>
<gene>
    <name evidence="2" type="ORF">FCC1311_114332</name>
</gene>
<reference evidence="2 3" key="1">
    <citation type="submission" date="2017-12" db="EMBL/GenBank/DDBJ databases">
        <title>Sequencing, de novo assembly and annotation of complete genome of a new Thraustochytrid species, strain FCC1311.</title>
        <authorList>
            <person name="Sedici K."/>
            <person name="Godart F."/>
            <person name="Aiese Cigliano R."/>
            <person name="Sanseverino W."/>
            <person name="Barakat M."/>
            <person name="Ortet P."/>
            <person name="Marechal E."/>
            <person name="Cagnac O."/>
            <person name="Amato A."/>
        </authorList>
    </citation>
    <scope>NUCLEOTIDE SEQUENCE [LARGE SCALE GENOMIC DNA]</scope>
</reference>